<dbReference type="GO" id="GO:0000298">
    <property type="term" value="F:endopolyphosphatase activity"/>
    <property type="evidence" value="ECO:0007669"/>
    <property type="project" value="TreeGrafter"/>
</dbReference>
<dbReference type="OrthoDB" id="348678at2759"/>
<evidence type="ECO:0000313" key="3">
    <source>
        <dbReference type="EMBL" id="CEL59548.1"/>
    </source>
</evidence>
<dbReference type="STRING" id="1108050.A0A0B7FTK0"/>
<dbReference type="GO" id="GO:0004309">
    <property type="term" value="F:exopolyphosphatase activity"/>
    <property type="evidence" value="ECO:0007669"/>
    <property type="project" value="TreeGrafter"/>
</dbReference>
<accession>A0A0B7FTK0</accession>
<dbReference type="PANTHER" id="PTHR10340:SF55">
    <property type="entry name" value="ENDOPOLYPHOSPHATASE"/>
    <property type="match status" value="1"/>
</dbReference>
<keyword evidence="2" id="KW-0325">Glycoprotein</keyword>
<protein>
    <submittedName>
        <fullName evidence="3">Endopolyphosphatase</fullName>
    </submittedName>
</protein>
<reference evidence="3 4" key="1">
    <citation type="submission" date="2014-11" db="EMBL/GenBank/DDBJ databases">
        <authorList>
            <person name="Wibberg Daniel"/>
        </authorList>
    </citation>
    <scope>NUCLEOTIDE SEQUENCE [LARGE SCALE GENOMIC DNA]</scope>
    <source>
        <strain evidence="3">Rhizoctonia solani AG1-IB 7/3/14</strain>
    </source>
</reference>
<keyword evidence="4" id="KW-1185">Reference proteome</keyword>
<proteinExistence type="predicted"/>
<evidence type="ECO:0000256" key="1">
    <source>
        <dbReference type="ARBA" id="ARBA00022801"/>
    </source>
</evidence>
<name>A0A0B7FTK0_THACB</name>
<dbReference type="GO" id="GO:0006798">
    <property type="term" value="P:polyphosphate catabolic process"/>
    <property type="evidence" value="ECO:0007669"/>
    <property type="project" value="TreeGrafter"/>
</dbReference>
<evidence type="ECO:0000256" key="2">
    <source>
        <dbReference type="ARBA" id="ARBA00023180"/>
    </source>
</evidence>
<dbReference type="GO" id="GO:0008081">
    <property type="term" value="F:phosphoric diester hydrolase activity"/>
    <property type="evidence" value="ECO:0007669"/>
    <property type="project" value="TreeGrafter"/>
</dbReference>
<keyword evidence="1" id="KW-0378">Hydrolase</keyword>
<dbReference type="EMBL" id="LN679103">
    <property type="protein sequence ID" value="CEL59548.1"/>
    <property type="molecule type" value="Genomic_DNA"/>
</dbReference>
<dbReference type="AlphaFoldDB" id="A0A0B7FTK0"/>
<gene>
    <name evidence="3" type="ORF">RSOLAG1IB_03481</name>
</gene>
<sequence>MRITGRKKESLIADKLHAEFKELSKQKKVDYDDYFIVNIGPSVIPEYTPSVRVFTYNITGADSDGTSLIVDANDELLDSEELNASKIDCRKKENKNKKKCVFKKPRHASKRSPSRRNTLWSPTGYAQFYVPESSWANKTHPPQYELEYVTYSLSTLRNVNVTLIPQHLLPPELREGFVETLTKSKYAPFGLRDLTIPSWIKFARKLGQRKKLWKRFRDFMFLEA</sequence>
<dbReference type="PANTHER" id="PTHR10340">
    <property type="entry name" value="SPHINGOMYELIN PHOSPHODIESTERASE"/>
    <property type="match status" value="1"/>
</dbReference>
<dbReference type="GO" id="GO:0000324">
    <property type="term" value="C:fungal-type vacuole"/>
    <property type="evidence" value="ECO:0007669"/>
    <property type="project" value="TreeGrafter"/>
</dbReference>
<organism evidence="3 4">
    <name type="scientific">Thanatephorus cucumeris (strain AG1-IB / isolate 7/3/14)</name>
    <name type="common">Lettuce bottom rot fungus</name>
    <name type="synonym">Rhizoctonia solani</name>
    <dbReference type="NCBI Taxonomy" id="1108050"/>
    <lineage>
        <taxon>Eukaryota</taxon>
        <taxon>Fungi</taxon>
        <taxon>Dikarya</taxon>
        <taxon>Basidiomycota</taxon>
        <taxon>Agaricomycotina</taxon>
        <taxon>Agaricomycetes</taxon>
        <taxon>Cantharellales</taxon>
        <taxon>Ceratobasidiaceae</taxon>
        <taxon>Rhizoctonia</taxon>
        <taxon>Rhizoctonia solani AG-1</taxon>
    </lineage>
</organism>
<dbReference type="Proteomes" id="UP000059188">
    <property type="component" value="Unassembled WGS sequence"/>
</dbReference>
<dbReference type="GO" id="GO:0005615">
    <property type="term" value="C:extracellular space"/>
    <property type="evidence" value="ECO:0007669"/>
    <property type="project" value="TreeGrafter"/>
</dbReference>
<evidence type="ECO:0000313" key="4">
    <source>
        <dbReference type="Proteomes" id="UP000059188"/>
    </source>
</evidence>